<dbReference type="EMBL" id="RQJO01000011">
    <property type="protein sequence ID" value="RRA99728.1"/>
    <property type="molecule type" value="Genomic_DNA"/>
</dbReference>
<dbReference type="OrthoDB" id="958761at2"/>
<gene>
    <name evidence="2" type="ORF">EHT25_24135</name>
</gene>
<accession>A0A3P1BFA7</accession>
<feature type="region of interest" description="Disordered" evidence="1">
    <location>
        <begin position="83"/>
        <end position="164"/>
    </location>
</feature>
<protein>
    <recommendedName>
        <fullName evidence="4">Zinc-finger domain-containing protein</fullName>
    </recommendedName>
</protein>
<organism evidence="2 3">
    <name type="scientific">Larkinella rosea</name>
    <dbReference type="NCBI Taxonomy" id="2025312"/>
    <lineage>
        <taxon>Bacteria</taxon>
        <taxon>Pseudomonadati</taxon>
        <taxon>Bacteroidota</taxon>
        <taxon>Cytophagia</taxon>
        <taxon>Cytophagales</taxon>
        <taxon>Spirosomataceae</taxon>
        <taxon>Larkinella</taxon>
    </lineage>
</organism>
<proteinExistence type="predicted"/>
<feature type="compositionally biased region" description="Basic and acidic residues" evidence="1">
    <location>
        <begin position="89"/>
        <end position="100"/>
    </location>
</feature>
<evidence type="ECO:0000313" key="3">
    <source>
        <dbReference type="Proteomes" id="UP000271925"/>
    </source>
</evidence>
<evidence type="ECO:0000256" key="1">
    <source>
        <dbReference type="SAM" id="MobiDB-lite"/>
    </source>
</evidence>
<comment type="caution">
    <text evidence="2">The sequence shown here is derived from an EMBL/GenBank/DDBJ whole genome shotgun (WGS) entry which is preliminary data.</text>
</comment>
<feature type="compositionally biased region" description="Acidic residues" evidence="1">
    <location>
        <begin position="145"/>
        <end position="154"/>
    </location>
</feature>
<reference evidence="2 3" key="1">
    <citation type="submission" date="2018-11" db="EMBL/GenBank/DDBJ databases">
        <authorList>
            <person name="Zhou Z."/>
            <person name="Wang G."/>
        </authorList>
    </citation>
    <scope>NUCLEOTIDE SEQUENCE [LARGE SCALE GENOMIC DNA]</scope>
    <source>
        <strain evidence="2 3">KCTC52004</strain>
    </source>
</reference>
<evidence type="ECO:0000313" key="2">
    <source>
        <dbReference type="EMBL" id="RRA99728.1"/>
    </source>
</evidence>
<feature type="compositionally biased region" description="Basic and acidic residues" evidence="1">
    <location>
        <begin position="130"/>
        <end position="144"/>
    </location>
</feature>
<dbReference type="AlphaFoldDB" id="A0A3P1BFA7"/>
<dbReference type="RefSeq" id="WP_124877760.1">
    <property type="nucleotide sequence ID" value="NZ_RQJO01000011.1"/>
</dbReference>
<dbReference type="Proteomes" id="UP000271925">
    <property type="component" value="Unassembled WGS sequence"/>
</dbReference>
<keyword evidence="3" id="KW-1185">Reference proteome</keyword>
<name>A0A3P1BFA7_9BACT</name>
<sequence length="164" mass="18527">MALTESEYDRIEAYLEGTLSPDEQRQLEAELAADPDLQQAVDEHRVIWEGLQVPVAVEYFQEMHGQLEEQGLLEFDDLWVEAVEPSHSSSEHPAHPHAEHDEPEVFVTSEPKTASDDPTSHIEVAVQDDLDVHHPSPEPDHQPDDWDTPPESDNSDPHFNGPDE</sequence>
<evidence type="ECO:0008006" key="4">
    <source>
        <dbReference type="Google" id="ProtNLM"/>
    </source>
</evidence>